<evidence type="ECO:0000259" key="2">
    <source>
        <dbReference type="Pfam" id="PF12680"/>
    </source>
</evidence>
<reference evidence="3" key="1">
    <citation type="submission" date="2020-02" db="EMBL/GenBank/DDBJ databases">
        <authorList>
            <person name="Meier V. D."/>
        </authorList>
    </citation>
    <scope>NUCLEOTIDE SEQUENCE</scope>
    <source>
        <strain evidence="3">AVDCRST_MAG71</strain>
    </source>
</reference>
<dbReference type="GO" id="GO:0030638">
    <property type="term" value="P:polyketide metabolic process"/>
    <property type="evidence" value="ECO:0007669"/>
    <property type="project" value="InterPro"/>
</dbReference>
<evidence type="ECO:0000256" key="1">
    <source>
        <dbReference type="SAM" id="SignalP"/>
    </source>
</evidence>
<dbReference type="EMBL" id="CADCUA010000587">
    <property type="protein sequence ID" value="CAA9346392.1"/>
    <property type="molecule type" value="Genomic_DNA"/>
</dbReference>
<organism evidence="3">
    <name type="scientific">uncultured Lysobacter sp</name>
    <dbReference type="NCBI Taxonomy" id="271060"/>
    <lineage>
        <taxon>Bacteria</taxon>
        <taxon>Pseudomonadati</taxon>
        <taxon>Pseudomonadota</taxon>
        <taxon>Gammaproteobacteria</taxon>
        <taxon>Lysobacterales</taxon>
        <taxon>Lysobacteraceae</taxon>
        <taxon>Lysobacter</taxon>
        <taxon>environmental samples</taxon>
    </lineage>
</organism>
<accession>A0A6J4M002</accession>
<sequence length="159" mass="17262">MKSLIVAAALVLCGPAVAQTAVVASPAHAQLLASPAEDLRANKRLVYDFWREVLEGGQLDRASTYLVEDYIQHNPNVPSGRAGFVEFFARITKPAAVAEAVKAPLVAITAEADMVVVSSVRTLPVPGVAGKTYTTTWFDMFRVRDGRIVEHWDSALLQR</sequence>
<feature type="signal peptide" evidence="1">
    <location>
        <begin position="1"/>
        <end position="18"/>
    </location>
</feature>
<dbReference type="AlphaFoldDB" id="A0A6J4M002"/>
<dbReference type="PANTHER" id="PTHR38436">
    <property type="entry name" value="POLYKETIDE CYCLASE SNOAL-LIKE DOMAIN"/>
    <property type="match status" value="1"/>
</dbReference>
<gene>
    <name evidence="3" type="ORF">AVDCRST_MAG71-2514</name>
</gene>
<protein>
    <recommendedName>
        <fullName evidence="2">SnoaL-like domain-containing protein</fullName>
    </recommendedName>
</protein>
<dbReference type="SUPFAM" id="SSF54427">
    <property type="entry name" value="NTF2-like"/>
    <property type="match status" value="1"/>
</dbReference>
<name>A0A6J4M002_9GAMM</name>
<dbReference type="PANTHER" id="PTHR38436:SF1">
    <property type="entry name" value="ESTER CYCLASE"/>
    <property type="match status" value="1"/>
</dbReference>
<keyword evidence="1" id="KW-0732">Signal</keyword>
<dbReference type="Gene3D" id="3.10.450.50">
    <property type="match status" value="1"/>
</dbReference>
<dbReference type="Pfam" id="PF12680">
    <property type="entry name" value="SnoaL_2"/>
    <property type="match status" value="1"/>
</dbReference>
<dbReference type="InterPro" id="IPR009959">
    <property type="entry name" value="Cyclase_SnoaL-like"/>
</dbReference>
<feature type="domain" description="SnoaL-like" evidence="2">
    <location>
        <begin position="51"/>
        <end position="151"/>
    </location>
</feature>
<dbReference type="InterPro" id="IPR037401">
    <property type="entry name" value="SnoaL-like"/>
</dbReference>
<evidence type="ECO:0000313" key="3">
    <source>
        <dbReference type="EMBL" id="CAA9346392.1"/>
    </source>
</evidence>
<proteinExistence type="predicted"/>
<feature type="chain" id="PRO_5026741477" description="SnoaL-like domain-containing protein" evidence="1">
    <location>
        <begin position="19"/>
        <end position="159"/>
    </location>
</feature>
<dbReference type="InterPro" id="IPR032710">
    <property type="entry name" value="NTF2-like_dom_sf"/>
</dbReference>